<feature type="region of interest" description="Disordered" evidence="17">
    <location>
        <begin position="1"/>
        <end position="40"/>
    </location>
</feature>
<dbReference type="Proteomes" id="UP000235672">
    <property type="component" value="Unassembled WGS sequence"/>
</dbReference>
<evidence type="ECO:0000256" key="16">
    <source>
        <dbReference type="ARBA" id="ARBA00052865"/>
    </source>
</evidence>
<accession>A0A2J6Q754</accession>
<comment type="catalytic activity">
    <reaction evidence="16">
        <text>(2R,3R)-2,3-dihydroxy-3-methylpentanoate = (S)-3-methyl-2-oxopentanoate + H2O</text>
        <dbReference type="Rhea" id="RHEA:27694"/>
        <dbReference type="ChEBI" id="CHEBI:15377"/>
        <dbReference type="ChEBI" id="CHEBI:35146"/>
        <dbReference type="ChEBI" id="CHEBI:49258"/>
        <dbReference type="EC" id="4.2.1.9"/>
    </reaction>
    <physiologicalReaction direction="left-to-right" evidence="16">
        <dbReference type="Rhea" id="RHEA:27695"/>
    </physiologicalReaction>
</comment>
<dbReference type="GO" id="GO:0009097">
    <property type="term" value="P:isoleucine biosynthetic process"/>
    <property type="evidence" value="ECO:0007669"/>
    <property type="project" value="UniProtKB-UniPathway"/>
</dbReference>
<feature type="compositionally biased region" description="Basic and acidic residues" evidence="17">
    <location>
        <begin position="9"/>
        <end position="21"/>
    </location>
</feature>
<comment type="pathway">
    <text evidence="12">Amino-acid biosynthesis; L-valine biosynthesis; L-valine from pyruvate: step 3/4.</text>
</comment>
<evidence type="ECO:0000256" key="14">
    <source>
        <dbReference type="ARBA" id="ARBA00029490"/>
    </source>
</evidence>
<dbReference type="EMBL" id="KZ613479">
    <property type="protein sequence ID" value="PMD22110.1"/>
    <property type="molecule type" value="Genomic_DNA"/>
</dbReference>
<dbReference type="Pfam" id="PF00920">
    <property type="entry name" value="ILVD_EDD_N"/>
    <property type="match status" value="1"/>
</dbReference>
<dbReference type="PANTHER" id="PTHR21000">
    <property type="entry name" value="DIHYDROXY-ACID DEHYDRATASE DAD"/>
    <property type="match status" value="1"/>
</dbReference>
<evidence type="ECO:0000256" key="1">
    <source>
        <dbReference type="ARBA" id="ARBA00001946"/>
    </source>
</evidence>
<evidence type="ECO:0000256" key="17">
    <source>
        <dbReference type="SAM" id="MobiDB-lite"/>
    </source>
</evidence>
<dbReference type="GO" id="GO:0004160">
    <property type="term" value="F:dihydroxy-acid dehydratase activity"/>
    <property type="evidence" value="ECO:0007669"/>
    <property type="project" value="UniProtKB-EC"/>
</dbReference>
<dbReference type="FunFam" id="3.50.30.80:FF:000001">
    <property type="entry name" value="Dihydroxy-acid dehydratase"/>
    <property type="match status" value="1"/>
</dbReference>
<evidence type="ECO:0000313" key="20">
    <source>
        <dbReference type="EMBL" id="PMD22110.1"/>
    </source>
</evidence>
<dbReference type="InterPro" id="IPR050165">
    <property type="entry name" value="DHAD_IlvD/Edd"/>
</dbReference>
<dbReference type="PROSITE" id="PS00887">
    <property type="entry name" value="ILVD_EDD_2"/>
    <property type="match status" value="1"/>
</dbReference>
<dbReference type="InterPro" id="IPR056740">
    <property type="entry name" value="ILV_EDD_C"/>
</dbReference>
<comment type="cofactor">
    <cofactor evidence="1">
        <name>Mg(2+)</name>
        <dbReference type="ChEBI" id="CHEBI:18420"/>
    </cofactor>
</comment>
<evidence type="ECO:0000256" key="11">
    <source>
        <dbReference type="ARBA" id="ARBA00029304"/>
    </source>
</evidence>
<dbReference type="GO" id="GO:0046872">
    <property type="term" value="F:metal ion binding"/>
    <property type="evidence" value="ECO:0007669"/>
    <property type="project" value="UniProtKB-KW"/>
</dbReference>
<comment type="cofactor">
    <cofactor evidence="15">
        <name>[2Fe-2S] cluster</name>
        <dbReference type="ChEBI" id="CHEBI:190135"/>
    </cofactor>
</comment>
<evidence type="ECO:0000256" key="3">
    <source>
        <dbReference type="ARBA" id="ARBA00022605"/>
    </source>
</evidence>
<evidence type="ECO:0000256" key="7">
    <source>
        <dbReference type="ARBA" id="ARBA00023004"/>
    </source>
</evidence>
<evidence type="ECO:0000256" key="15">
    <source>
        <dbReference type="ARBA" id="ARBA00034078"/>
    </source>
</evidence>
<proteinExistence type="inferred from homology"/>
<evidence type="ECO:0000256" key="2">
    <source>
        <dbReference type="ARBA" id="ARBA00006486"/>
    </source>
</evidence>
<keyword evidence="9" id="KW-0456">Lyase</keyword>
<sequence length="642" mass="68387">MAISNEPKGISEPRRTSEPRRANGTNGTNGTNGYNGVNGVNGNVPKQLEPRYLNFPALKHGTIVDGKQALNRWSSTLTREHDFPGAQAMLYAAGVPNRAAMKNHPQVGISTVWWEGNPCNMHLLNLGKIVKDAVQKQEMIGWQFNTIGVSDGITQGGDGMRFSLQSREIIADSIETVTCAQHHDANISIPGCDKNMPGVIIAAARHNRPFLMIYGGTMKKGFSRLLNKDINISTCYEAAGAYNYGRLKAAEGAGEIGRTPSDVMEDLEQHACPGAGACGGMYTANTMSTAIEAMGLCLPGSSSNPAESPAKMRECTKAAEAIKICMEKNIRPRDLLTRESFENALVMTMVLGGSTNSVLHLLAMAGTAEVPLSLDDIQRVSDKVPFLADLAPSGKYFMEDLYNIGGTPSVLKLLVAAGFMNGNILTVTGKTLAENIAPFPSLPQDQVIIRPLSNPIKATGHLQILRGNLAPGGAVAKITGKEGLVFTGKARVFNKECELDAALSMGRIPHEEKLVLVVRYEGPKGGPGMPEQFKQNATIMGAGLKNVALVTDGRYSGASHGFIVGHIVPEAVVGGPIAVVQDGDIITISAETNTISMDVSDEEIASRLKAWKPPKSMVNRGVLAKYAKLVGDASHGAMTDLF</sequence>
<organism evidence="20 21">
    <name type="scientific">Hyaloscypha hepaticicola</name>
    <dbReference type="NCBI Taxonomy" id="2082293"/>
    <lineage>
        <taxon>Eukaryota</taxon>
        <taxon>Fungi</taxon>
        <taxon>Dikarya</taxon>
        <taxon>Ascomycota</taxon>
        <taxon>Pezizomycotina</taxon>
        <taxon>Leotiomycetes</taxon>
        <taxon>Helotiales</taxon>
        <taxon>Hyaloscyphaceae</taxon>
        <taxon>Hyaloscypha</taxon>
    </lineage>
</organism>
<dbReference type="GO" id="GO:0051537">
    <property type="term" value="F:2 iron, 2 sulfur cluster binding"/>
    <property type="evidence" value="ECO:0007669"/>
    <property type="project" value="UniProtKB-KW"/>
</dbReference>
<dbReference type="AlphaFoldDB" id="A0A2J6Q754"/>
<dbReference type="InterPro" id="IPR004404">
    <property type="entry name" value="DihydroxyA_deHydtase"/>
</dbReference>
<dbReference type="OrthoDB" id="3851628at2759"/>
<keyword evidence="21" id="KW-1185">Reference proteome</keyword>
<feature type="compositionally biased region" description="Low complexity" evidence="17">
    <location>
        <begin position="23"/>
        <end position="40"/>
    </location>
</feature>
<keyword evidence="5" id="KW-0479">Metal-binding</keyword>
<dbReference type="EC" id="4.2.1.9" evidence="14"/>
<reference evidence="20 21" key="1">
    <citation type="submission" date="2016-05" db="EMBL/GenBank/DDBJ databases">
        <title>A degradative enzymes factory behind the ericoid mycorrhizal symbiosis.</title>
        <authorList>
            <consortium name="DOE Joint Genome Institute"/>
            <person name="Martino E."/>
            <person name="Morin E."/>
            <person name="Grelet G."/>
            <person name="Kuo A."/>
            <person name="Kohler A."/>
            <person name="Daghino S."/>
            <person name="Barry K."/>
            <person name="Choi C."/>
            <person name="Cichocki N."/>
            <person name="Clum A."/>
            <person name="Copeland A."/>
            <person name="Hainaut M."/>
            <person name="Haridas S."/>
            <person name="Labutti K."/>
            <person name="Lindquist E."/>
            <person name="Lipzen A."/>
            <person name="Khouja H.-R."/>
            <person name="Murat C."/>
            <person name="Ohm R."/>
            <person name="Olson A."/>
            <person name="Spatafora J."/>
            <person name="Veneault-Fourrey C."/>
            <person name="Henrissat B."/>
            <person name="Grigoriev I."/>
            <person name="Martin F."/>
            <person name="Perotto S."/>
        </authorList>
    </citation>
    <scope>NUCLEOTIDE SEQUENCE [LARGE SCALE GENOMIC DNA]</scope>
    <source>
        <strain evidence="20 21">UAMH 7357</strain>
    </source>
</reference>
<keyword evidence="4" id="KW-0001">2Fe-2S</keyword>
<dbReference type="Pfam" id="PF24877">
    <property type="entry name" value="ILV_EDD_C"/>
    <property type="match status" value="1"/>
</dbReference>
<keyword evidence="10" id="KW-0100">Branched-chain amino acid biosynthesis</keyword>
<dbReference type="InterPro" id="IPR020558">
    <property type="entry name" value="DiOHA_6PGluconate_deHydtase_CS"/>
</dbReference>
<feature type="domain" description="Dihydroxy-acid/6-phosphogluconate dehydratase C-terminal" evidence="19">
    <location>
        <begin position="448"/>
        <end position="637"/>
    </location>
</feature>
<evidence type="ECO:0000259" key="18">
    <source>
        <dbReference type="Pfam" id="PF00920"/>
    </source>
</evidence>
<dbReference type="InterPro" id="IPR000581">
    <property type="entry name" value="ILV_EDD_N"/>
</dbReference>
<dbReference type="NCBIfam" id="TIGR00110">
    <property type="entry name" value="ilvD"/>
    <property type="match status" value="1"/>
</dbReference>
<keyword evidence="8" id="KW-0411">Iron-sulfur</keyword>
<dbReference type="PROSITE" id="PS00886">
    <property type="entry name" value="ILVD_EDD_1"/>
    <property type="match status" value="1"/>
</dbReference>
<evidence type="ECO:0000256" key="9">
    <source>
        <dbReference type="ARBA" id="ARBA00023239"/>
    </source>
</evidence>
<dbReference type="STRING" id="1745343.A0A2J6Q754"/>
<dbReference type="GO" id="GO:0005739">
    <property type="term" value="C:mitochondrion"/>
    <property type="evidence" value="ECO:0007669"/>
    <property type="project" value="TreeGrafter"/>
</dbReference>
<dbReference type="SUPFAM" id="SSF143975">
    <property type="entry name" value="IlvD/EDD N-terminal domain-like"/>
    <property type="match status" value="1"/>
</dbReference>
<keyword evidence="3" id="KW-0028">Amino-acid biosynthesis</keyword>
<evidence type="ECO:0000256" key="6">
    <source>
        <dbReference type="ARBA" id="ARBA00022842"/>
    </source>
</evidence>
<dbReference type="UniPathway" id="UPA00047">
    <property type="reaction ID" value="UER00057"/>
</dbReference>
<dbReference type="UniPathway" id="UPA00049">
    <property type="reaction ID" value="UER00061"/>
</dbReference>
<protein>
    <recommendedName>
        <fullName evidence="14">dihydroxy-acid dehydratase</fullName>
        <ecNumber evidence="14">4.2.1.9</ecNumber>
    </recommendedName>
</protein>
<name>A0A2J6Q754_9HELO</name>
<keyword evidence="6" id="KW-0460">Magnesium</keyword>
<comment type="similarity">
    <text evidence="2">Belongs to the IlvD/Edd family.</text>
</comment>
<dbReference type="SUPFAM" id="SSF52016">
    <property type="entry name" value="LeuD/IlvD-like"/>
    <property type="match status" value="1"/>
</dbReference>
<dbReference type="GO" id="GO:0009099">
    <property type="term" value="P:L-valine biosynthetic process"/>
    <property type="evidence" value="ECO:0007669"/>
    <property type="project" value="UniProtKB-UniPathway"/>
</dbReference>
<evidence type="ECO:0000313" key="21">
    <source>
        <dbReference type="Proteomes" id="UP000235672"/>
    </source>
</evidence>
<dbReference type="NCBIfam" id="NF002068">
    <property type="entry name" value="PRK00911.1"/>
    <property type="match status" value="1"/>
</dbReference>
<evidence type="ECO:0000256" key="13">
    <source>
        <dbReference type="ARBA" id="ARBA00029437"/>
    </source>
</evidence>
<evidence type="ECO:0000256" key="5">
    <source>
        <dbReference type="ARBA" id="ARBA00022723"/>
    </source>
</evidence>
<evidence type="ECO:0000256" key="10">
    <source>
        <dbReference type="ARBA" id="ARBA00023304"/>
    </source>
</evidence>
<dbReference type="PANTHER" id="PTHR21000:SF13">
    <property type="entry name" value="DIHYDROXY-ACID DEHYDRATASE"/>
    <property type="match status" value="1"/>
</dbReference>
<evidence type="ECO:0000256" key="4">
    <source>
        <dbReference type="ARBA" id="ARBA00022714"/>
    </source>
</evidence>
<dbReference type="Gene3D" id="3.50.30.80">
    <property type="entry name" value="IlvD/EDD C-terminal domain-like"/>
    <property type="match status" value="1"/>
</dbReference>
<keyword evidence="7" id="KW-0408">Iron</keyword>
<comment type="pathway">
    <text evidence="13">Amino-acid biosynthesis; L-isoleucine biosynthesis; L-isoleucine from 2-oxobutanoate: step 3/4.</text>
</comment>
<dbReference type="InterPro" id="IPR042096">
    <property type="entry name" value="Dihydro-acid_dehy_C"/>
</dbReference>
<gene>
    <name evidence="20" type="ORF">NA56DRAFT_748457</name>
</gene>
<comment type="catalytic activity">
    <reaction evidence="11">
        <text>(2R)-2,3-dihydroxy-3-methylbutanoate = 3-methyl-2-oxobutanoate + H2O</text>
        <dbReference type="Rhea" id="RHEA:24809"/>
        <dbReference type="ChEBI" id="CHEBI:11851"/>
        <dbReference type="ChEBI" id="CHEBI:15377"/>
        <dbReference type="ChEBI" id="CHEBI:49072"/>
        <dbReference type="EC" id="4.2.1.9"/>
    </reaction>
    <physiologicalReaction direction="left-to-right" evidence="11">
        <dbReference type="Rhea" id="RHEA:24810"/>
    </physiologicalReaction>
</comment>
<feature type="domain" description="Dihydroxy-acid/6-phosphogluconate dehydratase N-terminal" evidence="18">
    <location>
        <begin position="105"/>
        <end position="435"/>
    </location>
</feature>
<evidence type="ECO:0000259" key="19">
    <source>
        <dbReference type="Pfam" id="PF24877"/>
    </source>
</evidence>
<dbReference type="InterPro" id="IPR037237">
    <property type="entry name" value="IlvD/EDD_N"/>
</dbReference>
<evidence type="ECO:0000256" key="12">
    <source>
        <dbReference type="ARBA" id="ARBA00029436"/>
    </source>
</evidence>
<evidence type="ECO:0000256" key="8">
    <source>
        <dbReference type="ARBA" id="ARBA00023014"/>
    </source>
</evidence>